<dbReference type="AlphaFoldDB" id="A0AAV5LP94"/>
<accession>A0AAV5LP94</accession>
<sequence>MILISSFDIFLILEYVTYLEENFVALPDLIEKGYDSVNLVVND</sequence>
<comment type="caution">
    <text evidence="1">The sequence shown here is derived from an EMBL/GenBank/DDBJ whole genome shotgun (WGS) entry which is preliminary data.</text>
</comment>
<evidence type="ECO:0000313" key="1">
    <source>
        <dbReference type="EMBL" id="GKV38337.1"/>
    </source>
</evidence>
<gene>
    <name evidence="1" type="ORF">SLEP1_g46259</name>
</gene>
<evidence type="ECO:0000313" key="2">
    <source>
        <dbReference type="Proteomes" id="UP001054252"/>
    </source>
</evidence>
<organism evidence="1 2">
    <name type="scientific">Rubroshorea leprosula</name>
    <dbReference type="NCBI Taxonomy" id="152421"/>
    <lineage>
        <taxon>Eukaryota</taxon>
        <taxon>Viridiplantae</taxon>
        <taxon>Streptophyta</taxon>
        <taxon>Embryophyta</taxon>
        <taxon>Tracheophyta</taxon>
        <taxon>Spermatophyta</taxon>
        <taxon>Magnoliopsida</taxon>
        <taxon>eudicotyledons</taxon>
        <taxon>Gunneridae</taxon>
        <taxon>Pentapetalae</taxon>
        <taxon>rosids</taxon>
        <taxon>malvids</taxon>
        <taxon>Malvales</taxon>
        <taxon>Dipterocarpaceae</taxon>
        <taxon>Rubroshorea</taxon>
    </lineage>
</organism>
<dbReference type="EMBL" id="BPVZ01000127">
    <property type="protein sequence ID" value="GKV38337.1"/>
    <property type="molecule type" value="Genomic_DNA"/>
</dbReference>
<dbReference type="Proteomes" id="UP001054252">
    <property type="component" value="Unassembled WGS sequence"/>
</dbReference>
<keyword evidence="2" id="KW-1185">Reference proteome</keyword>
<name>A0AAV5LP94_9ROSI</name>
<protein>
    <submittedName>
        <fullName evidence="1">Uncharacterized protein</fullName>
    </submittedName>
</protein>
<proteinExistence type="predicted"/>
<reference evidence="1 2" key="1">
    <citation type="journal article" date="2021" name="Commun. Biol.">
        <title>The genome of Shorea leprosula (Dipterocarpaceae) highlights the ecological relevance of drought in aseasonal tropical rainforests.</title>
        <authorList>
            <person name="Ng K.K.S."/>
            <person name="Kobayashi M.J."/>
            <person name="Fawcett J.A."/>
            <person name="Hatakeyama M."/>
            <person name="Paape T."/>
            <person name="Ng C.H."/>
            <person name="Ang C.C."/>
            <person name="Tnah L.H."/>
            <person name="Lee C.T."/>
            <person name="Nishiyama T."/>
            <person name="Sese J."/>
            <person name="O'Brien M.J."/>
            <person name="Copetti D."/>
            <person name="Mohd Noor M.I."/>
            <person name="Ong R.C."/>
            <person name="Putra M."/>
            <person name="Sireger I.Z."/>
            <person name="Indrioko S."/>
            <person name="Kosugi Y."/>
            <person name="Izuno A."/>
            <person name="Isagi Y."/>
            <person name="Lee S.L."/>
            <person name="Shimizu K.K."/>
        </authorList>
    </citation>
    <scope>NUCLEOTIDE SEQUENCE [LARGE SCALE GENOMIC DNA]</scope>
    <source>
        <strain evidence="1">214</strain>
    </source>
</reference>